<accession>M4Z255</accession>
<dbReference type="PANTHER" id="PTHR43046:SF2">
    <property type="entry name" value="8-OXO-DGTP DIPHOSPHATASE-RELATED"/>
    <property type="match status" value="1"/>
</dbReference>
<keyword evidence="2 4" id="KW-0378">Hydrolase</keyword>
<dbReference type="EMBL" id="AP012603">
    <property type="protein sequence ID" value="BAM87263.1"/>
    <property type="molecule type" value="Genomic_DNA"/>
</dbReference>
<dbReference type="PANTHER" id="PTHR43046">
    <property type="entry name" value="GDP-MANNOSE MANNOSYL HYDROLASE"/>
    <property type="match status" value="1"/>
</dbReference>
<dbReference type="AlphaFoldDB" id="M4Z255"/>
<evidence type="ECO:0000259" key="3">
    <source>
        <dbReference type="PROSITE" id="PS51462"/>
    </source>
</evidence>
<evidence type="ECO:0000313" key="5">
    <source>
        <dbReference type="Proteomes" id="UP000011841"/>
    </source>
</evidence>
<dbReference type="Proteomes" id="UP000011841">
    <property type="component" value="Chromosome"/>
</dbReference>
<evidence type="ECO:0000256" key="1">
    <source>
        <dbReference type="ARBA" id="ARBA00001946"/>
    </source>
</evidence>
<dbReference type="PATRIC" id="fig|1245469.3.peg.1285"/>
<proteinExistence type="predicted"/>
<dbReference type="SUPFAM" id="SSF55811">
    <property type="entry name" value="Nudix"/>
    <property type="match status" value="1"/>
</dbReference>
<evidence type="ECO:0000313" key="4">
    <source>
        <dbReference type="EMBL" id="BAM87263.1"/>
    </source>
</evidence>
<sequence length="144" mass="15865">MDMDTIEVVAALIFDRNGQVLLVRKRGTEAFMQPGGKRDAGEDDVAALSREIEEEIGCRLVPTSIRMLGEFDAVAANEPDCRVCANLYVAEVIGQIVPNREIDEVIWVDPSAASDLVLAPLTRDHVLPIASCLWDEQLIDKQNC</sequence>
<dbReference type="Pfam" id="PF00293">
    <property type="entry name" value="NUDIX"/>
    <property type="match status" value="1"/>
</dbReference>
<comment type="cofactor">
    <cofactor evidence="1">
        <name>Mg(2+)</name>
        <dbReference type="ChEBI" id="CHEBI:18420"/>
    </cofactor>
</comment>
<dbReference type="InterPro" id="IPR000086">
    <property type="entry name" value="NUDIX_hydrolase_dom"/>
</dbReference>
<evidence type="ECO:0000256" key="2">
    <source>
        <dbReference type="ARBA" id="ARBA00022801"/>
    </source>
</evidence>
<dbReference type="eggNOG" id="COG1051">
    <property type="taxonomic scope" value="Bacteria"/>
</dbReference>
<gene>
    <name evidence="4" type="ORF">S58_12530</name>
</gene>
<dbReference type="GO" id="GO:0016787">
    <property type="term" value="F:hydrolase activity"/>
    <property type="evidence" value="ECO:0007669"/>
    <property type="project" value="UniProtKB-KW"/>
</dbReference>
<dbReference type="HOGENOM" id="CLU_037162_13_0_5"/>
<dbReference type="PROSITE" id="PS51462">
    <property type="entry name" value="NUDIX"/>
    <property type="match status" value="1"/>
</dbReference>
<dbReference type="KEGG" id="aol:S58_12530"/>
<dbReference type="STRING" id="1245469.S58_12530"/>
<feature type="domain" description="Nudix hydrolase" evidence="3">
    <location>
        <begin position="4"/>
        <end position="131"/>
    </location>
</feature>
<keyword evidence="5" id="KW-1185">Reference proteome</keyword>
<organism evidence="4 5">
    <name type="scientific">Bradyrhizobium oligotrophicum S58</name>
    <dbReference type="NCBI Taxonomy" id="1245469"/>
    <lineage>
        <taxon>Bacteria</taxon>
        <taxon>Pseudomonadati</taxon>
        <taxon>Pseudomonadota</taxon>
        <taxon>Alphaproteobacteria</taxon>
        <taxon>Hyphomicrobiales</taxon>
        <taxon>Nitrobacteraceae</taxon>
        <taxon>Bradyrhizobium</taxon>
    </lineage>
</organism>
<reference evidence="4 5" key="1">
    <citation type="journal article" date="2013" name="Appl. Environ. Microbiol.">
        <title>Genome analysis suggests that the soil oligotrophic bacterium Agromonas oligotrophica (Bradyrhizobium oligotrophicum) is a nitrogen-fixing symbiont of Aeschynomene indica.</title>
        <authorList>
            <person name="Okubo T."/>
            <person name="Fukushima S."/>
            <person name="Itakura M."/>
            <person name="Oshima K."/>
            <person name="Longtonglang A."/>
            <person name="Teaumroong N."/>
            <person name="Mitsui H."/>
            <person name="Hattori M."/>
            <person name="Hattori R."/>
            <person name="Hattori T."/>
            <person name="Minamisawa K."/>
        </authorList>
    </citation>
    <scope>NUCLEOTIDE SEQUENCE [LARGE SCALE GENOMIC DNA]</scope>
    <source>
        <strain evidence="4 5">S58</strain>
    </source>
</reference>
<dbReference type="Gene3D" id="3.90.79.10">
    <property type="entry name" value="Nucleoside Triphosphate Pyrophosphohydrolase"/>
    <property type="match status" value="1"/>
</dbReference>
<protein>
    <submittedName>
        <fullName evidence="4">Hydrolase, nudix family</fullName>
    </submittedName>
</protein>
<dbReference type="InterPro" id="IPR015797">
    <property type="entry name" value="NUDIX_hydrolase-like_dom_sf"/>
</dbReference>
<dbReference type="PROSITE" id="PS00893">
    <property type="entry name" value="NUDIX_BOX"/>
    <property type="match status" value="1"/>
</dbReference>
<name>M4Z255_9BRAD</name>
<dbReference type="CDD" id="cd04690">
    <property type="entry name" value="NUDIX_Hydrolase"/>
    <property type="match status" value="1"/>
</dbReference>
<dbReference type="InterPro" id="IPR020084">
    <property type="entry name" value="NUDIX_hydrolase_CS"/>
</dbReference>